<keyword evidence="2" id="KW-1185">Reference proteome</keyword>
<gene>
    <name evidence="1" type="ORF">SI859A1_01936</name>
</gene>
<evidence type="ECO:0000313" key="1">
    <source>
        <dbReference type="EMBL" id="EAS51125.1"/>
    </source>
</evidence>
<comment type="caution">
    <text evidence="1">The sequence shown here is derived from an EMBL/GenBank/DDBJ whole genome shotgun (WGS) entry which is preliminary data.</text>
</comment>
<organism evidence="1 2">
    <name type="scientific">Aurantimonas manganoxydans (strain ATCC BAA-1229 / DSM 21871 / SI85-9A1)</name>
    <dbReference type="NCBI Taxonomy" id="287752"/>
    <lineage>
        <taxon>Bacteria</taxon>
        <taxon>Pseudomonadati</taxon>
        <taxon>Pseudomonadota</taxon>
        <taxon>Alphaproteobacteria</taxon>
        <taxon>Hyphomicrobiales</taxon>
        <taxon>Aurantimonadaceae</taxon>
        <taxon>Aurantimonas</taxon>
    </lineage>
</organism>
<dbReference type="HOGENOM" id="CLU_132607_0_0_5"/>
<dbReference type="EMBL" id="AAPJ01000001">
    <property type="protein sequence ID" value="EAS51125.1"/>
    <property type="molecule type" value="Genomic_DNA"/>
</dbReference>
<accession>Q1YNA6</accession>
<protein>
    <submittedName>
        <fullName evidence="1">Uncharacterized protein</fullName>
    </submittedName>
</protein>
<sequence length="172" mass="19256">MAPTGGARSLTLSSDLRRPVPRLTPINVGSAIAVRLGGSKEIPMTTTPQDFPASFRHVRLELAREKDHPGGDSRYGYDLLVPLDTESRIDPAEWKPHQAACRVRHFQDGESDRIGRLRRKPGGTWYFDYEAGPADDEIGFHFDQERFVPGEYVSIRRGGETHTYQVVKVGPI</sequence>
<proteinExistence type="predicted"/>
<evidence type="ECO:0000313" key="2">
    <source>
        <dbReference type="Proteomes" id="UP000000321"/>
    </source>
</evidence>
<reference evidence="1 2" key="1">
    <citation type="journal article" date="2008" name="Appl. Environ. Microbiol.">
        <title>Genomic insights into Mn(II) oxidation by the marine alphaproteobacterium Aurantimonas sp. strain SI85-9A1.</title>
        <authorList>
            <person name="Dick G.J."/>
            <person name="Podell S."/>
            <person name="Johnson H.A."/>
            <person name="Rivera-Espinoza Y."/>
            <person name="Bernier-Latmani R."/>
            <person name="McCarthy J.K."/>
            <person name="Torpey J.W."/>
            <person name="Clement B.G."/>
            <person name="Gaasterland T."/>
            <person name="Tebo B.M."/>
        </authorList>
    </citation>
    <scope>NUCLEOTIDE SEQUENCE [LARGE SCALE GENOMIC DNA]</scope>
    <source>
        <strain evidence="1 2">SI85-9A1</strain>
    </source>
</reference>
<dbReference type="BioCyc" id="AURANTIMONAS:SI859A1_01936-MONOMER"/>
<dbReference type="AlphaFoldDB" id="Q1YNA6"/>
<dbReference type="Proteomes" id="UP000000321">
    <property type="component" value="Unassembled WGS sequence"/>
</dbReference>
<name>Q1YNA6_AURMS</name>